<evidence type="ECO:0000256" key="7">
    <source>
        <dbReference type="RuleBase" id="RU004004"/>
    </source>
</evidence>
<gene>
    <name evidence="10" type="primary">hofQ</name>
    <name evidence="10" type="ordered locus">PAJ_2894</name>
</gene>
<dbReference type="InterPro" id="IPR004846">
    <property type="entry name" value="T2SS/T3SS_dom"/>
</dbReference>
<dbReference type="PROSITE" id="PS00875">
    <property type="entry name" value="T2SP_D"/>
    <property type="match status" value="1"/>
</dbReference>
<keyword evidence="5" id="KW-0472">Membrane</keyword>
<dbReference type="SMART" id="SM00965">
    <property type="entry name" value="STN"/>
    <property type="match status" value="1"/>
</dbReference>
<dbReference type="Proteomes" id="UP000006690">
    <property type="component" value="Chromosome"/>
</dbReference>
<dbReference type="InterPro" id="IPR011662">
    <property type="entry name" value="Secretin/TonB_short_N"/>
</dbReference>
<evidence type="ECO:0000256" key="1">
    <source>
        <dbReference type="ARBA" id="ARBA00004442"/>
    </source>
</evidence>
<keyword evidence="4 8" id="KW-0732">Signal</keyword>
<dbReference type="InterPro" id="IPR038591">
    <property type="entry name" value="NolW-like_sf"/>
</dbReference>
<evidence type="ECO:0000256" key="4">
    <source>
        <dbReference type="ARBA" id="ARBA00022729"/>
    </source>
</evidence>
<dbReference type="NCBIfam" id="TIGR02515">
    <property type="entry name" value="IV_pilus_PilQ"/>
    <property type="match status" value="1"/>
</dbReference>
<dbReference type="HOGENOM" id="CLU_006756_2_1_6"/>
<dbReference type="PANTHER" id="PTHR30604:SF1">
    <property type="entry name" value="DNA UTILIZATION PROTEIN HOFQ"/>
    <property type="match status" value="1"/>
</dbReference>
<dbReference type="Pfam" id="PF00263">
    <property type="entry name" value="Secretin"/>
    <property type="match status" value="1"/>
</dbReference>
<dbReference type="Gene3D" id="3.30.1370.130">
    <property type="match status" value="1"/>
</dbReference>
<name>A0A0H3L132_PANAA</name>
<comment type="similarity">
    <text evidence="2">Belongs to the bacterial secretin family. PilQ subfamily.</text>
</comment>
<evidence type="ECO:0000256" key="2">
    <source>
        <dbReference type="ARBA" id="ARBA00006304"/>
    </source>
</evidence>
<dbReference type="PRINTS" id="PR00811">
    <property type="entry name" value="BCTERIALGSPD"/>
</dbReference>
<dbReference type="InterPro" id="IPR051808">
    <property type="entry name" value="Type_IV_pilus_biogenesis"/>
</dbReference>
<reference evidence="11" key="1">
    <citation type="journal article" date="2012" name="Appl. Microbiol. Biotechnol.">
        <title>The complete genome sequence of Pantoea ananatis AJ13355, an organism with great biotechnological potential.</title>
        <authorList>
            <person name="Hara Y."/>
            <person name="Kadotani N."/>
            <person name="Izui H."/>
            <person name="Katashkina J.I."/>
            <person name="Kuvaeva T.M."/>
            <person name="Andreeva I.G."/>
            <person name="Golubeva L.I."/>
            <person name="Malko D.B."/>
            <person name="Makeev V.J."/>
            <person name="Mashko S.V."/>
            <person name="Kozlov Y.I."/>
        </authorList>
    </citation>
    <scope>NUCLEOTIDE SEQUENCE [LARGE SCALE GENOMIC DNA]</scope>
    <source>
        <strain evidence="11">AJ13355</strain>
    </source>
</reference>
<evidence type="ECO:0000313" key="11">
    <source>
        <dbReference type="Proteomes" id="UP000006690"/>
    </source>
</evidence>
<dbReference type="InterPro" id="IPR001775">
    <property type="entry name" value="GspD/PilQ"/>
</dbReference>
<dbReference type="GO" id="GO:0009306">
    <property type="term" value="P:protein secretion"/>
    <property type="evidence" value="ECO:0007669"/>
    <property type="project" value="InterPro"/>
</dbReference>
<dbReference type="Pfam" id="PF03958">
    <property type="entry name" value="Secretin_N"/>
    <property type="match status" value="1"/>
</dbReference>
<keyword evidence="6" id="KW-0998">Cell outer membrane</keyword>
<evidence type="ECO:0000256" key="8">
    <source>
        <dbReference type="SAM" id="SignalP"/>
    </source>
</evidence>
<dbReference type="InterPro" id="IPR004845">
    <property type="entry name" value="T2SS_GspD_CS"/>
</dbReference>
<dbReference type="Gene3D" id="3.30.1370.120">
    <property type="match status" value="1"/>
</dbReference>
<comment type="subcellular location">
    <subcellularLocation>
        <location evidence="1 7">Cell outer membrane</location>
    </subcellularLocation>
</comment>
<sequence>MIRTAILTWLVLCLTPAHASHDDGLSLAFDDAPVERVLQALADYQHINLMISPEVEGRLSLRLENVPWQQALSLVGRMARLTLLEEENVLLVYPESWQQQRHEAEKAQQAEALQQQPLQQRRISLHYASASDVHRSLQSERPSLMTARGSATVDSRTNSLLLRDSPAALEETARWIGALDVPLEQVELAAHIVTISEEHLHELGVNWRLYNEGDVINRALRHPLLDISLGLNSHDVSVGVTLSRIGGKLLDLELSALEQENQVEIIASPRLFTSHQQTASIKQGTEIPYEVSAGNSGATSIEFKEAVLGMEVTPAVLGNGRIQLKIRISQNVPGRAVQTGDSQVLSIDKQEIETQVTVSDGQTLALGGIFHQQRTRGQRQVPLLGNLPVVGSLFRQHAEEQRKRELVIFMTPRLVQGSSAFGTIKRKMCP</sequence>
<evidence type="ECO:0000259" key="9">
    <source>
        <dbReference type="SMART" id="SM00965"/>
    </source>
</evidence>
<accession>A0A0H3L132</accession>
<dbReference type="GO" id="GO:0009279">
    <property type="term" value="C:cell outer membrane"/>
    <property type="evidence" value="ECO:0007669"/>
    <property type="project" value="UniProtKB-SubCell"/>
</dbReference>
<evidence type="ECO:0000256" key="5">
    <source>
        <dbReference type="ARBA" id="ARBA00023136"/>
    </source>
</evidence>
<dbReference type="InterPro" id="IPR013355">
    <property type="entry name" value="Pilus_4_PilQ"/>
</dbReference>
<feature type="domain" description="Secretin/TonB short N-terminal" evidence="9">
    <location>
        <begin position="47"/>
        <end position="95"/>
    </location>
</feature>
<dbReference type="InterPro" id="IPR005644">
    <property type="entry name" value="NolW-like"/>
</dbReference>
<dbReference type="KEGG" id="paj:PAJ_2894"/>
<protein>
    <submittedName>
        <fullName evidence="10">Protein transport protein HofQ HofQ</fullName>
    </submittedName>
</protein>
<dbReference type="OrthoDB" id="9775455at2"/>
<organism evidence="10 11">
    <name type="scientific">Pantoea ananatis (strain AJ13355)</name>
    <dbReference type="NCBI Taxonomy" id="932677"/>
    <lineage>
        <taxon>Bacteria</taxon>
        <taxon>Pseudomonadati</taxon>
        <taxon>Pseudomonadota</taxon>
        <taxon>Gammaproteobacteria</taxon>
        <taxon>Enterobacterales</taxon>
        <taxon>Erwiniaceae</taxon>
        <taxon>Pantoea</taxon>
    </lineage>
</organism>
<evidence type="ECO:0000313" key="10">
    <source>
        <dbReference type="EMBL" id="BAK12974.1"/>
    </source>
</evidence>
<dbReference type="PATRIC" id="fig|932677.3.peg.3368"/>
<evidence type="ECO:0000256" key="3">
    <source>
        <dbReference type="ARBA" id="ARBA00022448"/>
    </source>
</evidence>
<dbReference type="PANTHER" id="PTHR30604">
    <property type="entry name" value="PROTEIN TRANSPORT PROTEIN HOFQ"/>
    <property type="match status" value="1"/>
</dbReference>
<feature type="chain" id="PRO_5002614338" evidence="8">
    <location>
        <begin position="20"/>
        <end position="430"/>
    </location>
</feature>
<keyword evidence="3 7" id="KW-0813">Transport</keyword>
<dbReference type="PRINTS" id="PR01032">
    <property type="entry name" value="PHAGEIV"/>
</dbReference>
<dbReference type="EMBL" id="AP012032">
    <property type="protein sequence ID" value="BAK12974.1"/>
    <property type="molecule type" value="Genomic_DNA"/>
</dbReference>
<feature type="signal peptide" evidence="8">
    <location>
        <begin position="1"/>
        <end position="19"/>
    </location>
</feature>
<evidence type="ECO:0000256" key="6">
    <source>
        <dbReference type="ARBA" id="ARBA00023237"/>
    </source>
</evidence>
<dbReference type="AlphaFoldDB" id="A0A0H3L132"/>
<dbReference type="NCBIfam" id="NF010083">
    <property type="entry name" value="PRK13568.1"/>
    <property type="match status" value="1"/>
</dbReference>
<proteinExistence type="inferred from homology"/>
<dbReference type="eggNOG" id="COG4796">
    <property type="taxonomic scope" value="Bacteria"/>
</dbReference>